<gene>
    <name evidence="10" type="ORF">Syun_021676</name>
</gene>
<comment type="similarity">
    <text evidence="3">Belongs to the cytochrome P450 family.</text>
</comment>
<keyword evidence="5" id="KW-0479">Metal-binding</keyword>
<keyword evidence="8" id="KW-0503">Monooxygenase</keyword>
<evidence type="ECO:0000256" key="7">
    <source>
        <dbReference type="ARBA" id="ARBA00023004"/>
    </source>
</evidence>
<evidence type="ECO:0000256" key="2">
    <source>
        <dbReference type="ARBA" id="ARBA00004370"/>
    </source>
</evidence>
<comment type="cofactor">
    <cofactor evidence="1">
        <name>heme</name>
        <dbReference type="ChEBI" id="CHEBI:30413"/>
    </cofactor>
</comment>
<organism evidence="10 11">
    <name type="scientific">Stephania yunnanensis</name>
    <dbReference type="NCBI Taxonomy" id="152371"/>
    <lineage>
        <taxon>Eukaryota</taxon>
        <taxon>Viridiplantae</taxon>
        <taxon>Streptophyta</taxon>
        <taxon>Embryophyta</taxon>
        <taxon>Tracheophyta</taxon>
        <taxon>Spermatophyta</taxon>
        <taxon>Magnoliopsida</taxon>
        <taxon>Ranunculales</taxon>
        <taxon>Menispermaceae</taxon>
        <taxon>Menispermoideae</taxon>
        <taxon>Cissampelideae</taxon>
        <taxon>Stephania</taxon>
    </lineage>
</organism>
<dbReference type="AlphaFoldDB" id="A0AAP0NQW2"/>
<keyword evidence="4" id="KW-0349">Heme</keyword>
<comment type="subcellular location">
    <subcellularLocation>
        <location evidence="2">Membrane</location>
    </subcellularLocation>
</comment>
<keyword evidence="9" id="KW-0472">Membrane</keyword>
<dbReference type="GO" id="GO:0004497">
    <property type="term" value="F:monooxygenase activity"/>
    <property type="evidence" value="ECO:0007669"/>
    <property type="project" value="UniProtKB-KW"/>
</dbReference>
<dbReference type="EMBL" id="JBBNAF010000009">
    <property type="protein sequence ID" value="KAK9114879.1"/>
    <property type="molecule type" value="Genomic_DNA"/>
</dbReference>
<evidence type="ECO:0000256" key="5">
    <source>
        <dbReference type="ARBA" id="ARBA00022723"/>
    </source>
</evidence>
<dbReference type="Proteomes" id="UP001420932">
    <property type="component" value="Unassembled WGS sequence"/>
</dbReference>
<keyword evidence="11" id="KW-1185">Reference proteome</keyword>
<evidence type="ECO:0000256" key="9">
    <source>
        <dbReference type="ARBA" id="ARBA00023136"/>
    </source>
</evidence>
<keyword evidence="7" id="KW-0408">Iron</keyword>
<evidence type="ECO:0000313" key="10">
    <source>
        <dbReference type="EMBL" id="KAK9114879.1"/>
    </source>
</evidence>
<reference evidence="10 11" key="1">
    <citation type="submission" date="2024-01" db="EMBL/GenBank/DDBJ databases">
        <title>Genome assemblies of Stephania.</title>
        <authorList>
            <person name="Yang L."/>
        </authorList>
    </citation>
    <scope>NUCLEOTIDE SEQUENCE [LARGE SCALE GENOMIC DNA]</scope>
    <source>
        <strain evidence="10">YNDBR</strain>
        <tissue evidence="10">Leaf</tissue>
    </source>
</reference>
<proteinExistence type="inferred from homology"/>
<protein>
    <submittedName>
        <fullName evidence="10">Uncharacterized protein</fullName>
    </submittedName>
</protein>
<dbReference type="GO" id="GO:0046872">
    <property type="term" value="F:metal ion binding"/>
    <property type="evidence" value="ECO:0007669"/>
    <property type="project" value="UniProtKB-KW"/>
</dbReference>
<accession>A0AAP0NQW2</accession>
<sequence length="58" mass="6615">MGAANNVGDYVPFLAPFDLQGLVRGMKAASMKYDELVEKIIEKHMEDAKEHHKKFSDY</sequence>
<evidence type="ECO:0000256" key="6">
    <source>
        <dbReference type="ARBA" id="ARBA00023002"/>
    </source>
</evidence>
<evidence type="ECO:0000256" key="1">
    <source>
        <dbReference type="ARBA" id="ARBA00001971"/>
    </source>
</evidence>
<evidence type="ECO:0000256" key="8">
    <source>
        <dbReference type="ARBA" id="ARBA00023033"/>
    </source>
</evidence>
<dbReference type="PANTHER" id="PTHR47943">
    <property type="entry name" value="CYTOCHROME P450 93A3-LIKE"/>
    <property type="match status" value="1"/>
</dbReference>
<evidence type="ECO:0000256" key="4">
    <source>
        <dbReference type="ARBA" id="ARBA00022617"/>
    </source>
</evidence>
<evidence type="ECO:0000256" key="3">
    <source>
        <dbReference type="ARBA" id="ARBA00010617"/>
    </source>
</evidence>
<evidence type="ECO:0000313" key="11">
    <source>
        <dbReference type="Proteomes" id="UP001420932"/>
    </source>
</evidence>
<dbReference type="GO" id="GO:0016020">
    <property type="term" value="C:membrane"/>
    <property type="evidence" value="ECO:0007669"/>
    <property type="project" value="UniProtKB-SubCell"/>
</dbReference>
<name>A0AAP0NQW2_9MAGN</name>
<dbReference type="PANTHER" id="PTHR47943:SF2">
    <property type="entry name" value="CYTOCHROME P450"/>
    <property type="match status" value="1"/>
</dbReference>
<comment type="caution">
    <text evidence="10">The sequence shown here is derived from an EMBL/GenBank/DDBJ whole genome shotgun (WGS) entry which is preliminary data.</text>
</comment>
<keyword evidence="6" id="KW-0560">Oxidoreductase</keyword>